<feature type="compositionally biased region" description="Polar residues" evidence="1">
    <location>
        <begin position="109"/>
        <end position="127"/>
    </location>
</feature>
<feature type="compositionally biased region" description="Pro residues" evidence="1">
    <location>
        <begin position="85"/>
        <end position="97"/>
    </location>
</feature>
<evidence type="ECO:0000313" key="2">
    <source>
        <dbReference type="EMBL" id="KAF6274213.1"/>
    </source>
</evidence>
<comment type="caution">
    <text evidence="2">The sequence shown here is derived from an EMBL/GenBank/DDBJ whole genome shotgun (WGS) entry which is preliminary data.</text>
</comment>
<evidence type="ECO:0000256" key="1">
    <source>
        <dbReference type="SAM" id="MobiDB-lite"/>
    </source>
</evidence>
<name>A0A7J7RDR0_MYOMY</name>
<dbReference type="AlphaFoldDB" id="A0A7J7RDR0"/>
<evidence type="ECO:0000313" key="3">
    <source>
        <dbReference type="Proteomes" id="UP000527355"/>
    </source>
</evidence>
<dbReference type="EMBL" id="JABWUV010000029">
    <property type="protein sequence ID" value="KAF6274213.1"/>
    <property type="molecule type" value="Genomic_DNA"/>
</dbReference>
<organism evidence="2 3">
    <name type="scientific">Myotis myotis</name>
    <name type="common">Greater mouse-eared bat</name>
    <name type="synonym">Vespertilio myotis</name>
    <dbReference type="NCBI Taxonomy" id="51298"/>
    <lineage>
        <taxon>Eukaryota</taxon>
        <taxon>Metazoa</taxon>
        <taxon>Chordata</taxon>
        <taxon>Craniata</taxon>
        <taxon>Vertebrata</taxon>
        <taxon>Euteleostomi</taxon>
        <taxon>Mammalia</taxon>
        <taxon>Eutheria</taxon>
        <taxon>Laurasiatheria</taxon>
        <taxon>Chiroptera</taxon>
        <taxon>Yangochiroptera</taxon>
        <taxon>Vespertilionidae</taxon>
        <taxon>Myotis</taxon>
    </lineage>
</organism>
<keyword evidence="3" id="KW-1185">Reference proteome</keyword>
<gene>
    <name evidence="2" type="ORF">mMyoMyo1_010384</name>
</gene>
<feature type="compositionally biased region" description="Low complexity" evidence="1">
    <location>
        <begin position="128"/>
        <end position="137"/>
    </location>
</feature>
<protein>
    <submittedName>
        <fullName evidence="2">Uncharacterized protein</fullName>
    </submittedName>
</protein>
<dbReference type="Proteomes" id="UP000527355">
    <property type="component" value="Unassembled WGS sequence"/>
</dbReference>
<reference evidence="2 3" key="1">
    <citation type="journal article" date="2020" name="Nature">
        <title>Six reference-quality genomes reveal evolution of bat adaptations.</title>
        <authorList>
            <person name="Jebb D."/>
            <person name="Huang Z."/>
            <person name="Pippel M."/>
            <person name="Hughes G.M."/>
            <person name="Lavrichenko K."/>
            <person name="Devanna P."/>
            <person name="Winkler S."/>
            <person name="Jermiin L.S."/>
            <person name="Skirmuntt E.C."/>
            <person name="Katzourakis A."/>
            <person name="Burkitt-Gray L."/>
            <person name="Ray D.A."/>
            <person name="Sullivan K.A.M."/>
            <person name="Roscito J.G."/>
            <person name="Kirilenko B.M."/>
            <person name="Davalos L.M."/>
            <person name="Corthals A.P."/>
            <person name="Power M.L."/>
            <person name="Jones G."/>
            <person name="Ransome R.D."/>
            <person name="Dechmann D.K.N."/>
            <person name="Locatelli A.G."/>
            <person name="Puechmaille S.J."/>
            <person name="Fedrigo O."/>
            <person name="Jarvis E.D."/>
            <person name="Hiller M."/>
            <person name="Vernes S.C."/>
            <person name="Myers E.W."/>
            <person name="Teeling E.C."/>
        </authorList>
    </citation>
    <scope>NUCLEOTIDE SEQUENCE [LARGE SCALE GENOMIC DNA]</scope>
    <source>
        <strain evidence="2">MMyoMyo1</strain>
        <tissue evidence="2">Flight muscle</tissue>
    </source>
</reference>
<accession>A0A7J7RDR0</accession>
<proteinExistence type="predicted"/>
<sequence>MKRFPEVTLPFFRLPPLKQTRWNRHRLSVCWPLSARANCPRSLHVNKAHLPERPGDATPRQLLPSPHQGAPSPRPGQFPLTSVPSAPPSLQPRPPPGLEGCGPVPVSECENTASPNPSSLLNNDTAPTTSGASASSG</sequence>
<feature type="region of interest" description="Disordered" evidence="1">
    <location>
        <begin position="45"/>
        <end position="137"/>
    </location>
</feature>